<gene>
    <name evidence="2" type="ORF">C8R41DRAFT_775662</name>
</gene>
<dbReference type="Gene3D" id="3.40.50.1820">
    <property type="entry name" value="alpha/beta hydrolase"/>
    <property type="match status" value="1"/>
</dbReference>
<dbReference type="Pfam" id="PF12697">
    <property type="entry name" value="Abhydrolase_6"/>
    <property type="match status" value="1"/>
</dbReference>
<dbReference type="Proteomes" id="UP001150217">
    <property type="component" value="Unassembled WGS sequence"/>
</dbReference>
<reference evidence="2" key="1">
    <citation type="submission" date="2022-08" db="EMBL/GenBank/DDBJ databases">
        <title>A Global Phylogenomic Analysis of the Shiitake Genus Lentinula.</title>
        <authorList>
            <consortium name="DOE Joint Genome Institute"/>
            <person name="Sierra-Patev S."/>
            <person name="Min B."/>
            <person name="Naranjo-Ortiz M."/>
            <person name="Looney B."/>
            <person name="Konkel Z."/>
            <person name="Slot J.C."/>
            <person name="Sakamoto Y."/>
            <person name="Steenwyk J.L."/>
            <person name="Rokas A."/>
            <person name="Carro J."/>
            <person name="Camarero S."/>
            <person name="Ferreira P."/>
            <person name="Molpeceres G."/>
            <person name="Ruiz-Duenas F.J."/>
            <person name="Serrano A."/>
            <person name="Henrissat B."/>
            <person name="Drula E."/>
            <person name="Hughes K.W."/>
            <person name="Mata J.L."/>
            <person name="Ishikawa N.K."/>
            <person name="Vargas-Isla R."/>
            <person name="Ushijima S."/>
            <person name="Smith C.A."/>
            <person name="Ahrendt S."/>
            <person name="Andreopoulos W."/>
            <person name="He G."/>
            <person name="Labutti K."/>
            <person name="Lipzen A."/>
            <person name="Ng V."/>
            <person name="Riley R."/>
            <person name="Sandor L."/>
            <person name="Barry K."/>
            <person name="Martinez A.T."/>
            <person name="Xiao Y."/>
            <person name="Gibbons J.G."/>
            <person name="Terashima K."/>
            <person name="Grigoriev I.V."/>
            <person name="Hibbett D.S."/>
        </authorList>
    </citation>
    <scope>NUCLEOTIDE SEQUENCE</scope>
    <source>
        <strain evidence="2">RHP3577 ss4</strain>
    </source>
</reference>
<accession>A0ABQ8V451</accession>
<dbReference type="SUPFAM" id="SSF53474">
    <property type="entry name" value="alpha/beta-Hydrolases"/>
    <property type="match status" value="1"/>
</dbReference>
<evidence type="ECO:0000259" key="1">
    <source>
        <dbReference type="Pfam" id="PF12697"/>
    </source>
</evidence>
<dbReference type="EMBL" id="JANVFT010000080">
    <property type="protein sequence ID" value="KAJ4473476.1"/>
    <property type="molecule type" value="Genomic_DNA"/>
</dbReference>
<feature type="domain" description="AB hydrolase-1" evidence="1">
    <location>
        <begin position="31"/>
        <end position="159"/>
    </location>
</feature>
<organism evidence="2 3">
    <name type="scientific">Lentinula lateritia</name>
    <dbReference type="NCBI Taxonomy" id="40482"/>
    <lineage>
        <taxon>Eukaryota</taxon>
        <taxon>Fungi</taxon>
        <taxon>Dikarya</taxon>
        <taxon>Basidiomycota</taxon>
        <taxon>Agaricomycotina</taxon>
        <taxon>Agaricomycetes</taxon>
        <taxon>Agaricomycetidae</taxon>
        <taxon>Agaricales</taxon>
        <taxon>Marasmiineae</taxon>
        <taxon>Omphalotaceae</taxon>
        <taxon>Lentinula</taxon>
    </lineage>
</organism>
<evidence type="ECO:0000313" key="3">
    <source>
        <dbReference type="Proteomes" id="UP001150217"/>
    </source>
</evidence>
<dbReference type="InterPro" id="IPR029058">
    <property type="entry name" value="AB_hydrolase_fold"/>
</dbReference>
<comment type="caution">
    <text evidence="2">The sequence shown here is derived from an EMBL/GenBank/DDBJ whole genome shotgun (WGS) entry which is preliminary data.</text>
</comment>
<keyword evidence="3" id="KW-1185">Reference proteome</keyword>
<sequence>MIYVQDKRLLLPDGRTLAYADNGNTSSLNVVLYLHGPFSVGDASRLPLILQIHKVHLVCPSLPGWGMSSPVSKSTQYASSIVSDMSFLLNHLHPERYNLKLHICAHSFGCVAAQILYGAPYISFPYGRCIAALILLDPLSPPRCHHDYWKFLSWQSYFLAGPPSRLFPFSFLTVVVKYAIGNRLQSSATAESFVRRTLITHVRESETEDIVNWKEDNGISDGDHERAVIRNAVYSVASTWQGFLELPQIYHSGWGGFCPDLLDDEHSRPPVTIITSNSGGGHTLAGMDSWLVGKYKNATLRIVEGRSNFSLLLCLDNVWREVFSKAAYA</sequence>
<proteinExistence type="predicted"/>
<name>A0ABQ8V451_9AGAR</name>
<dbReference type="InterPro" id="IPR000073">
    <property type="entry name" value="AB_hydrolase_1"/>
</dbReference>
<evidence type="ECO:0000313" key="2">
    <source>
        <dbReference type="EMBL" id="KAJ4473476.1"/>
    </source>
</evidence>
<protein>
    <recommendedName>
        <fullName evidence="1">AB hydrolase-1 domain-containing protein</fullName>
    </recommendedName>
</protein>